<evidence type="ECO:0000259" key="4">
    <source>
        <dbReference type="Pfam" id="PF00496"/>
    </source>
</evidence>
<feature type="domain" description="Solute-binding protein family 5" evidence="4">
    <location>
        <begin position="85"/>
        <end position="477"/>
    </location>
</feature>
<gene>
    <name evidence="5" type="ORF">SAMN04488563_4236</name>
</gene>
<dbReference type="PIRSF" id="PIRSF002741">
    <property type="entry name" value="MppA"/>
    <property type="match status" value="1"/>
</dbReference>
<dbReference type="AlphaFoldDB" id="A0A1H2KSX8"/>
<comment type="similarity">
    <text evidence="1">Belongs to the bacterial solute-binding protein 5 family.</text>
</comment>
<dbReference type="Gene3D" id="3.10.105.10">
    <property type="entry name" value="Dipeptide-binding Protein, Domain 3"/>
    <property type="match status" value="1"/>
</dbReference>
<proteinExistence type="inferred from homology"/>
<name>A0A1H2KSX8_9ACTN</name>
<dbReference type="SUPFAM" id="SSF53850">
    <property type="entry name" value="Periplasmic binding protein-like II"/>
    <property type="match status" value="1"/>
</dbReference>
<dbReference type="Pfam" id="PF00496">
    <property type="entry name" value="SBP_bac_5"/>
    <property type="match status" value="1"/>
</dbReference>
<dbReference type="InterPro" id="IPR000914">
    <property type="entry name" value="SBP_5_dom"/>
</dbReference>
<keyword evidence="2" id="KW-0813">Transport</keyword>
<dbReference type="PANTHER" id="PTHR30290:SF9">
    <property type="entry name" value="OLIGOPEPTIDE-BINDING PROTEIN APPA"/>
    <property type="match status" value="1"/>
</dbReference>
<evidence type="ECO:0000256" key="3">
    <source>
        <dbReference type="ARBA" id="ARBA00022729"/>
    </source>
</evidence>
<dbReference type="Gene3D" id="3.90.76.10">
    <property type="entry name" value="Dipeptide-binding Protein, Domain 1"/>
    <property type="match status" value="1"/>
</dbReference>
<dbReference type="GO" id="GO:0042597">
    <property type="term" value="C:periplasmic space"/>
    <property type="evidence" value="ECO:0007669"/>
    <property type="project" value="UniProtKB-ARBA"/>
</dbReference>
<dbReference type="InterPro" id="IPR039424">
    <property type="entry name" value="SBP_5"/>
</dbReference>
<evidence type="ECO:0000313" key="6">
    <source>
        <dbReference type="Proteomes" id="UP000182977"/>
    </source>
</evidence>
<dbReference type="GO" id="GO:1904680">
    <property type="term" value="F:peptide transmembrane transporter activity"/>
    <property type="evidence" value="ECO:0007669"/>
    <property type="project" value="TreeGrafter"/>
</dbReference>
<evidence type="ECO:0000313" key="5">
    <source>
        <dbReference type="EMBL" id="SDU71752.1"/>
    </source>
</evidence>
<evidence type="ECO:0000256" key="1">
    <source>
        <dbReference type="ARBA" id="ARBA00005695"/>
    </source>
</evidence>
<protein>
    <submittedName>
        <fullName evidence="5">Peptide/nickel transport system substrate-binding protein</fullName>
    </submittedName>
</protein>
<organism evidence="5 6">
    <name type="scientific">Jiangella alkaliphila</name>
    <dbReference type="NCBI Taxonomy" id="419479"/>
    <lineage>
        <taxon>Bacteria</taxon>
        <taxon>Bacillati</taxon>
        <taxon>Actinomycetota</taxon>
        <taxon>Actinomycetes</taxon>
        <taxon>Jiangellales</taxon>
        <taxon>Jiangellaceae</taxon>
        <taxon>Jiangella</taxon>
    </lineage>
</organism>
<dbReference type="InterPro" id="IPR030678">
    <property type="entry name" value="Peptide/Ni-bd"/>
</dbReference>
<dbReference type="STRING" id="419479.SAMN04488563_4236"/>
<dbReference type="GO" id="GO:0043190">
    <property type="term" value="C:ATP-binding cassette (ABC) transporter complex"/>
    <property type="evidence" value="ECO:0007669"/>
    <property type="project" value="InterPro"/>
</dbReference>
<reference evidence="6" key="1">
    <citation type="submission" date="2016-10" db="EMBL/GenBank/DDBJ databases">
        <authorList>
            <person name="Varghese N."/>
            <person name="Submissions S."/>
        </authorList>
    </citation>
    <scope>NUCLEOTIDE SEQUENCE [LARGE SCALE GENOMIC DNA]</scope>
    <source>
        <strain evidence="6">DSM 45079</strain>
    </source>
</reference>
<dbReference type="Gene3D" id="3.40.190.10">
    <property type="entry name" value="Periplasmic binding protein-like II"/>
    <property type="match status" value="1"/>
</dbReference>
<accession>A0A1H2KSX8</accession>
<keyword evidence="6" id="KW-1185">Reference proteome</keyword>
<evidence type="ECO:0000256" key="2">
    <source>
        <dbReference type="ARBA" id="ARBA00022448"/>
    </source>
</evidence>
<sequence length="556" mass="60602">MRGMSLNRRLAAGAVAGTLALGLTACGGDDDEGSAEGGGDGGTLVFAGSADPVIMDGALVSDGESTRVINQVFEGLVRSEEGGTEIEPALAESWEASADGLTWTFTLREGVTFHDGEALDAEAVCFNFERWYNFTGVLQSPAVSYYWGTVMGGFAVNEDPAMGESLYTGCEASDERTAVITLSRPSSAFLSALAMPAFTIASPAALQEFEADAVSGTGEAPSFEGTFGYEHPVGTGPFQFESWERGSEVRLTAYEDYWEEPAQVDELIFTVIPDGPARRQALENGEIDGYDLVDPADVELLETGGFQILRRPAFNVAYIGFQQNVPPFDNLQIRQAIAHAIDFDNIIQTNYPEGAVRATQFMPPELFGWADDVTTYDYDPDLARDLIAQSGVTDLTLPFWYPTDVTRPYMPNPQANWELMAADLEAVGFTIEPNTAPWNPDYLDATQTGGTPMFLLGWNGDFGDPDNFIGTFFQQVNPQFGSFDNPEIFDQLNQAEAETDEERRTELYQEANRMIMDFVPGIPYVHSEPAIAFREGIAGYVPDPLQNESFATVTVD</sequence>
<dbReference type="PROSITE" id="PS51257">
    <property type="entry name" value="PROKAR_LIPOPROTEIN"/>
    <property type="match status" value="1"/>
</dbReference>
<dbReference type="PANTHER" id="PTHR30290">
    <property type="entry name" value="PERIPLASMIC BINDING COMPONENT OF ABC TRANSPORTER"/>
    <property type="match status" value="1"/>
</dbReference>
<keyword evidence="3" id="KW-0732">Signal</keyword>
<dbReference type="GO" id="GO:0015833">
    <property type="term" value="P:peptide transport"/>
    <property type="evidence" value="ECO:0007669"/>
    <property type="project" value="TreeGrafter"/>
</dbReference>
<dbReference type="EMBL" id="LT629791">
    <property type="protein sequence ID" value="SDU71752.1"/>
    <property type="molecule type" value="Genomic_DNA"/>
</dbReference>
<dbReference type="CDD" id="cd08493">
    <property type="entry name" value="PBP2_DppA_like"/>
    <property type="match status" value="1"/>
</dbReference>
<dbReference type="Proteomes" id="UP000182977">
    <property type="component" value="Chromosome I"/>
</dbReference>